<keyword evidence="1" id="KW-1133">Transmembrane helix</keyword>
<evidence type="ECO:0000256" key="1">
    <source>
        <dbReference type="SAM" id="Phobius"/>
    </source>
</evidence>
<keyword evidence="1" id="KW-0472">Membrane</keyword>
<evidence type="ECO:0000313" key="2">
    <source>
        <dbReference type="EMBL" id="KAA1380293.1"/>
    </source>
</evidence>
<dbReference type="AlphaFoldDB" id="A0A641ASS8"/>
<feature type="transmembrane region" description="Helical" evidence="1">
    <location>
        <begin position="12"/>
        <end position="36"/>
    </location>
</feature>
<dbReference type="EMBL" id="SDPP02000001">
    <property type="protein sequence ID" value="KAA1380293.1"/>
    <property type="molecule type" value="Genomic_DNA"/>
</dbReference>
<comment type="caution">
    <text evidence="2">The sequence shown here is derived from an EMBL/GenBank/DDBJ whole genome shotgun (WGS) entry which is preliminary data.</text>
</comment>
<organism evidence="2 3">
    <name type="scientific">Aeromicrobium fastidiosum</name>
    <dbReference type="NCBI Taxonomy" id="52699"/>
    <lineage>
        <taxon>Bacteria</taxon>
        <taxon>Bacillati</taxon>
        <taxon>Actinomycetota</taxon>
        <taxon>Actinomycetes</taxon>
        <taxon>Propionibacteriales</taxon>
        <taxon>Nocardioidaceae</taxon>
        <taxon>Aeromicrobium</taxon>
    </lineage>
</organism>
<gene>
    <name evidence="2" type="ORF">ESP62_003605</name>
</gene>
<proteinExistence type="predicted"/>
<dbReference type="RefSeq" id="WP_129180619.1">
    <property type="nucleotide sequence ID" value="NZ_JAGIOG010000001.1"/>
</dbReference>
<reference evidence="2" key="1">
    <citation type="submission" date="2019-09" db="EMBL/GenBank/DDBJ databases">
        <authorList>
            <person name="Li J."/>
        </authorList>
    </citation>
    <scope>NUCLEOTIDE SEQUENCE [LARGE SCALE GENOMIC DNA]</scope>
    <source>
        <strain evidence="2">NRBC 14897</strain>
    </source>
</reference>
<evidence type="ECO:0000313" key="3">
    <source>
        <dbReference type="Proteomes" id="UP001515100"/>
    </source>
</evidence>
<sequence>MNDTSTTRSGTAAAWVIYVLQLLLSAVLALLAITSVFMTDSCGSVSDEPAVCDTDYFGAVLFGYWIALAVLLVLVPIAIVRASRRGRPAWLRALGGIVVTVALTVGFVMLMVR</sequence>
<accession>A0A641ASS8</accession>
<feature type="transmembrane region" description="Helical" evidence="1">
    <location>
        <begin position="91"/>
        <end position="112"/>
    </location>
</feature>
<keyword evidence="1" id="KW-0812">Transmembrane</keyword>
<name>A0A641ASS8_9ACTN</name>
<dbReference type="Proteomes" id="UP001515100">
    <property type="component" value="Unassembled WGS sequence"/>
</dbReference>
<keyword evidence="3" id="KW-1185">Reference proteome</keyword>
<feature type="transmembrane region" description="Helical" evidence="1">
    <location>
        <begin position="56"/>
        <end position="79"/>
    </location>
</feature>
<dbReference type="OrthoDB" id="3748820at2"/>
<protein>
    <submittedName>
        <fullName evidence="2">Uncharacterized protein</fullName>
    </submittedName>
</protein>